<sequence>MSYELDEDFEMTVLQPGTTIDDVLRSSTESFLQSWRTSVPSMSTQEDFDIGVEIEDEPEEVPPASEGWGEDMLSAEEEEEYVAVSAFDKLSENFLRQGMQRAEDITPEDLAFLRPFALKVDSHMPGGSRVANLSGFEPREYDCCINSCCCFVGPYADDKQCFHCNEPRFDSQGKRRQVFVYLPVIPRLKAFLANTEMAKKMQYRNEHQHNPDVVKDARI</sequence>
<reference evidence="1 2" key="1">
    <citation type="submission" date="2022-09" db="EMBL/GenBank/DDBJ databases">
        <authorList>
            <person name="Palmer J.M."/>
        </authorList>
    </citation>
    <scope>NUCLEOTIDE SEQUENCE [LARGE SCALE GENOMIC DNA]</scope>
    <source>
        <strain evidence="1 2">DSM 7382</strain>
    </source>
</reference>
<dbReference type="AlphaFoldDB" id="A0AAW0FL64"/>
<gene>
    <name evidence="1" type="ORF">QCA50_018079</name>
</gene>
<dbReference type="Proteomes" id="UP001385951">
    <property type="component" value="Unassembled WGS sequence"/>
</dbReference>
<keyword evidence="2" id="KW-1185">Reference proteome</keyword>
<proteinExistence type="predicted"/>
<name>A0AAW0FL64_9APHY</name>
<accession>A0AAW0FL64</accession>
<dbReference type="EMBL" id="JASBNA010000065">
    <property type="protein sequence ID" value="KAK7678939.1"/>
    <property type="molecule type" value="Genomic_DNA"/>
</dbReference>
<comment type="caution">
    <text evidence="1">The sequence shown here is derived from an EMBL/GenBank/DDBJ whole genome shotgun (WGS) entry which is preliminary data.</text>
</comment>
<evidence type="ECO:0000313" key="1">
    <source>
        <dbReference type="EMBL" id="KAK7678939.1"/>
    </source>
</evidence>
<organism evidence="1 2">
    <name type="scientific">Cerrena zonata</name>
    <dbReference type="NCBI Taxonomy" id="2478898"/>
    <lineage>
        <taxon>Eukaryota</taxon>
        <taxon>Fungi</taxon>
        <taxon>Dikarya</taxon>
        <taxon>Basidiomycota</taxon>
        <taxon>Agaricomycotina</taxon>
        <taxon>Agaricomycetes</taxon>
        <taxon>Polyporales</taxon>
        <taxon>Cerrenaceae</taxon>
        <taxon>Cerrena</taxon>
    </lineage>
</organism>
<evidence type="ECO:0000313" key="2">
    <source>
        <dbReference type="Proteomes" id="UP001385951"/>
    </source>
</evidence>
<protein>
    <submittedName>
        <fullName evidence="1">Uncharacterized protein</fullName>
    </submittedName>
</protein>